<reference evidence="1" key="1">
    <citation type="submission" date="2022-08" db="EMBL/GenBank/DDBJ databases">
        <authorList>
            <person name="Gutierrez-Valencia J."/>
        </authorList>
    </citation>
    <scope>NUCLEOTIDE SEQUENCE</scope>
</reference>
<organism evidence="1 2">
    <name type="scientific">Linum tenue</name>
    <dbReference type="NCBI Taxonomy" id="586396"/>
    <lineage>
        <taxon>Eukaryota</taxon>
        <taxon>Viridiplantae</taxon>
        <taxon>Streptophyta</taxon>
        <taxon>Embryophyta</taxon>
        <taxon>Tracheophyta</taxon>
        <taxon>Spermatophyta</taxon>
        <taxon>Magnoliopsida</taxon>
        <taxon>eudicotyledons</taxon>
        <taxon>Gunneridae</taxon>
        <taxon>Pentapetalae</taxon>
        <taxon>rosids</taxon>
        <taxon>fabids</taxon>
        <taxon>Malpighiales</taxon>
        <taxon>Linaceae</taxon>
        <taxon>Linum</taxon>
    </lineage>
</organism>
<dbReference type="Gene3D" id="3.80.10.10">
    <property type="entry name" value="Ribonuclease Inhibitor"/>
    <property type="match status" value="1"/>
</dbReference>
<keyword evidence="2" id="KW-1185">Reference proteome</keyword>
<dbReference type="InterPro" id="IPR032675">
    <property type="entry name" value="LRR_dom_sf"/>
</dbReference>
<evidence type="ECO:0000313" key="2">
    <source>
        <dbReference type="Proteomes" id="UP001154282"/>
    </source>
</evidence>
<protein>
    <submittedName>
        <fullName evidence="1">Uncharacterized protein</fullName>
    </submittedName>
</protein>
<name>A0AAV0RCK9_9ROSI</name>
<comment type="caution">
    <text evidence="1">The sequence shown here is derived from an EMBL/GenBank/DDBJ whole genome shotgun (WGS) entry which is preliminary data.</text>
</comment>
<dbReference type="AlphaFoldDB" id="A0AAV0RCK9"/>
<sequence>MNLSRNALEGEIPDAVGPESYFMALDLSYNNLKGKLPCRCRQRRTWGTWTSAITTCAGRFPSGSHLKSSTRRRSGSMIAFAGTHSALVN</sequence>
<evidence type="ECO:0000313" key="1">
    <source>
        <dbReference type="EMBL" id="CAI0555407.1"/>
    </source>
</evidence>
<proteinExistence type="predicted"/>
<accession>A0AAV0RCK9</accession>
<gene>
    <name evidence="1" type="ORF">LITE_LOCUS47590</name>
</gene>
<dbReference type="EMBL" id="CAMGYJ010000010">
    <property type="protein sequence ID" value="CAI0555407.1"/>
    <property type="molecule type" value="Genomic_DNA"/>
</dbReference>
<dbReference type="Proteomes" id="UP001154282">
    <property type="component" value="Unassembled WGS sequence"/>
</dbReference>